<gene>
    <name evidence="2" type="ORF">COS99_04015</name>
</gene>
<dbReference type="SUPFAM" id="SSF109755">
    <property type="entry name" value="PhoU-like"/>
    <property type="match status" value="1"/>
</dbReference>
<dbReference type="Pfam" id="PF01895">
    <property type="entry name" value="PhoU"/>
    <property type="match status" value="1"/>
</dbReference>
<reference evidence="2 3" key="1">
    <citation type="submission" date="2017-09" db="EMBL/GenBank/DDBJ databases">
        <title>Depth-based differentiation of microbial function through sediment-hosted aquifers and enrichment of novel symbionts in the deep terrestrial subsurface.</title>
        <authorList>
            <person name="Probst A.J."/>
            <person name="Ladd B."/>
            <person name="Jarett J.K."/>
            <person name="Geller-Mcgrath D.E."/>
            <person name="Sieber C.M."/>
            <person name="Emerson J.B."/>
            <person name="Anantharaman K."/>
            <person name="Thomas B.C."/>
            <person name="Malmstrom R."/>
            <person name="Stieglmeier M."/>
            <person name="Klingl A."/>
            <person name="Woyke T."/>
            <person name="Ryan C.M."/>
            <person name="Banfield J.F."/>
        </authorList>
    </citation>
    <scope>NUCLEOTIDE SEQUENCE [LARGE SCALE GENOMIC DNA]</scope>
    <source>
        <strain evidence="2">CG07_land_8_20_14_0_80_42_15</strain>
    </source>
</reference>
<dbReference type="InterPro" id="IPR038078">
    <property type="entry name" value="PhoU-like_sf"/>
</dbReference>
<dbReference type="Gene3D" id="1.20.58.220">
    <property type="entry name" value="Phosphate transport system protein phou homolog 2, domain 2"/>
    <property type="match status" value="1"/>
</dbReference>
<dbReference type="InterPro" id="IPR026022">
    <property type="entry name" value="PhoU_dom"/>
</dbReference>
<comment type="caution">
    <text evidence="2">The sequence shown here is derived from an EMBL/GenBank/DDBJ whole genome shotgun (WGS) entry which is preliminary data.</text>
</comment>
<evidence type="ECO:0000313" key="3">
    <source>
        <dbReference type="Proteomes" id="UP000230052"/>
    </source>
</evidence>
<dbReference type="Proteomes" id="UP000230052">
    <property type="component" value="Unassembled WGS sequence"/>
</dbReference>
<sequence length="204" mass="23484">MELKELKSNIIDMAREVEEIIDLISKGFIENKSEYLDEALDKEKEVNILEKSLTKGILNISRQTFDKDFKEELVVLSQVIESLERMGDECAGLIERIEIKIQEKLLFPDIGVEEFNEVYNMMKVSVAGMIKILRHPKGEVEAKEVISNGFKIKDLIERYRKAHAERLVKGMCDPRASNMYFDMLDFTGNIARHSSNIVKTLIAK</sequence>
<accession>A0A2J0KWN9</accession>
<evidence type="ECO:0000313" key="2">
    <source>
        <dbReference type="EMBL" id="PIU41734.1"/>
    </source>
</evidence>
<proteinExistence type="predicted"/>
<evidence type="ECO:0000259" key="1">
    <source>
        <dbReference type="Pfam" id="PF01895"/>
    </source>
</evidence>
<feature type="domain" description="PhoU" evidence="1">
    <location>
        <begin position="10"/>
        <end position="96"/>
    </location>
</feature>
<organism evidence="2 3">
    <name type="scientific">Candidatus Aquitaenariimonas noxiae</name>
    <dbReference type="NCBI Taxonomy" id="1974741"/>
    <lineage>
        <taxon>Bacteria</taxon>
        <taxon>Pseudomonadati</taxon>
        <taxon>Candidatus Omnitrophota</taxon>
        <taxon>Candidatus Aquitaenariimonas</taxon>
    </lineage>
</organism>
<protein>
    <recommendedName>
        <fullName evidence="1">PhoU domain-containing protein</fullName>
    </recommendedName>
</protein>
<dbReference type="EMBL" id="PEWV01000037">
    <property type="protein sequence ID" value="PIU41734.1"/>
    <property type="molecule type" value="Genomic_DNA"/>
</dbReference>
<name>A0A2J0KWN9_9BACT</name>
<dbReference type="AlphaFoldDB" id="A0A2J0KWN9"/>